<evidence type="ECO:0000256" key="8">
    <source>
        <dbReference type="ARBA" id="ARBA00032837"/>
    </source>
</evidence>
<dbReference type="EC" id="4.2.1.24" evidence="3"/>
<dbReference type="Pfam" id="PF00490">
    <property type="entry name" value="ALAD"/>
    <property type="match status" value="1"/>
</dbReference>
<comment type="caution">
    <text evidence="15">The sequence shown here is derived from an EMBL/GenBank/DDBJ whole genome shotgun (WGS) entry which is preliminary data.</text>
</comment>
<dbReference type="PRINTS" id="PR00144">
    <property type="entry name" value="DALDHYDRTASE"/>
</dbReference>
<evidence type="ECO:0000256" key="4">
    <source>
        <dbReference type="ARBA" id="ARBA00020771"/>
    </source>
</evidence>
<dbReference type="GO" id="GO:0004655">
    <property type="term" value="F:porphobilinogen synthase activity"/>
    <property type="evidence" value="ECO:0007669"/>
    <property type="project" value="UniProtKB-EC"/>
</dbReference>
<feature type="binding site" evidence="11">
    <location>
        <position position="217"/>
    </location>
    <ligand>
        <name>5-aminolevulinate</name>
        <dbReference type="ChEBI" id="CHEBI:356416"/>
        <label>1</label>
    </ligand>
</feature>
<dbReference type="SMART" id="SM01004">
    <property type="entry name" value="ALAD"/>
    <property type="match status" value="1"/>
</dbReference>
<dbReference type="GO" id="GO:0006783">
    <property type="term" value="P:heme biosynthetic process"/>
    <property type="evidence" value="ECO:0007669"/>
    <property type="project" value="UniProtKB-KW"/>
</dbReference>
<dbReference type="PANTHER" id="PTHR11458:SF0">
    <property type="entry name" value="DELTA-AMINOLEVULINIC ACID DEHYDRATASE"/>
    <property type="match status" value="1"/>
</dbReference>
<keyword evidence="12" id="KW-0479">Metal-binding</keyword>
<dbReference type="InterPro" id="IPR013785">
    <property type="entry name" value="Aldolase_TIM"/>
</dbReference>
<feature type="binding site" evidence="13">
    <location>
        <position position="233"/>
    </location>
    <ligand>
        <name>Mg(2+)</name>
        <dbReference type="ChEBI" id="CHEBI:18420"/>
    </ligand>
</feature>
<dbReference type="Proteomes" id="UP000649604">
    <property type="component" value="Unassembled WGS sequence"/>
</dbReference>
<feature type="binding site" evidence="12">
    <location>
        <position position="130"/>
    </location>
    <ligand>
        <name>Zn(2+)</name>
        <dbReference type="ChEBI" id="CHEBI:29105"/>
        <note>catalytic</note>
    </ligand>
</feature>
<evidence type="ECO:0000256" key="3">
    <source>
        <dbReference type="ARBA" id="ARBA00012053"/>
    </source>
</evidence>
<keyword evidence="12" id="KW-0862">Zinc</keyword>
<keyword evidence="7" id="KW-0627">Porphyrin biosynthesis</keyword>
<comment type="similarity">
    <text evidence="2 14">Belongs to the ALAD family.</text>
</comment>
<feature type="binding site" evidence="11">
    <location>
        <position position="313"/>
    </location>
    <ligand>
        <name>5-aminolevulinate</name>
        <dbReference type="ChEBI" id="CHEBI:356416"/>
        <label>2</label>
    </ligand>
</feature>
<evidence type="ECO:0000256" key="11">
    <source>
        <dbReference type="PIRSR" id="PIRSR001415-2"/>
    </source>
</evidence>
<evidence type="ECO:0000313" key="16">
    <source>
        <dbReference type="Proteomes" id="UP000649604"/>
    </source>
</evidence>
<evidence type="ECO:0000256" key="6">
    <source>
        <dbReference type="ARBA" id="ARBA00023239"/>
    </source>
</evidence>
<dbReference type="FunFam" id="3.20.20.70:FF:000019">
    <property type="entry name" value="Delta-aminolevulinic acid dehydratase"/>
    <property type="match status" value="1"/>
</dbReference>
<dbReference type="PIRSF" id="PIRSF001415">
    <property type="entry name" value="Porphbilin_synth"/>
    <property type="match status" value="1"/>
</dbReference>
<organism evidence="15 16">
    <name type="scientific">candidate division KSB3 bacterium</name>
    <dbReference type="NCBI Taxonomy" id="2044937"/>
    <lineage>
        <taxon>Bacteria</taxon>
        <taxon>candidate division KSB3</taxon>
    </lineage>
</organism>
<evidence type="ECO:0000256" key="7">
    <source>
        <dbReference type="ARBA" id="ARBA00023244"/>
    </source>
</evidence>
<evidence type="ECO:0000256" key="9">
    <source>
        <dbReference type="ARBA" id="ARBA00047651"/>
    </source>
</evidence>
<dbReference type="EMBL" id="WJJP01000075">
    <property type="protein sequence ID" value="MBD3323431.1"/>
    <property type="molecule type" value="Genomic_DNA"/>
</dbReference>
<evidence type="ECO:0000256" key="10">
    <source>
        <dbReference type="PIRSR" id="PIRSR001415-1"/>
    </source>
</evidence>
<comment type="pathway">
    <text evidence="1">Porphyrin-containing compound metabolism; protoporphyrin-IX biosynthesis; coproporphyrinogen-III from 5-aminolevulinate: step 1/4.</text>
</comment>
<dbReference type="CDD" id="cd00384">
    <property type="entry name" value="ALAD_PBGS"/>
    <property type="match status" value="1"/>
</dbReference>
<dbReference type="NCBIfam" id="NF006762">
    <property type="entry name" value="PRK09283.1"/>
    <property type="match status" value="1"/>
</dbReference>
<dbReference type="GO" id="GO:0008270">
    <property type="term" value="F:zinc ion binding"/>
    <property type="evidence" value="ECO:0007669"/>
    <property type="project" value="TreeGrafter"/>
</dbReference>
<keyword evidence="13" id="KW-0460">Magnesium</keyword>
<dbReference type="SUPFAM" id="SSF51569">
    <property type="entry name" value="Aldolase"/>
    <property type="match status" value="1"/>
</dbReference>
<proteinExistence type="inferred from homology"/>
<evidence type="ECO:0000256" key="14">
    <source>
        <dbReference type="RuleBase" id="RU004161"/>
    </source>
</evidence>
<evidence type="ECO:0000256" key="1">
    <source>
        <dbReference type="ARBA" id="ARBA00004694"/>
    </source>
</evidence>
<evidence type="ECO:0000313" key="15">
    <source>
        <dbReference type="EMBL" id="MBD3323431.1"/>
    </source>
</evidence>
<dbReference type="AlphaFoldDB" id="A0A9D5Q500"/>
<evidence type="ECO:0000256" key="5">
    <source>
        <dbReference type="ARBA" id="ARBA00023133"/>
    </source>
</evidence>
<dbReference type="GO" id="GO:0005829">
    <property type="term" value="C:cytosol"/>
    <property type="evidence" value="ECO:0007669"/>
    <property type="project" value="TreeGrafter"/>
</dbReference>
<keyword evidence="6 15" id="KW-0456">Lyase</keyword>
<feature type="binding site" evidence="11">
    <location>
        <position position="274"/>
    </location>
    <ligand>
        <name>5-aminolevulinate</name>
        <dbReference type="ChEBI" id="CHEBI:356416"/>
        <label>2</label>
    </ligand>
</feature>
<feature type="active site" description="Schiff-base intermediate with substrate" evidence="10">
    <location>
        <position position="248"/>
    </location>
</feature>
<sequence length="324" mass="36010">MAHLIIRPRRLRKTPTHRRMIQETHLSRDDLIYPLFVCPGTSVREEISAMPGQYRLSVDELVQESQQIRDLGIPAIVLFGIPEHKDPVGSDAYAADGIIQTAVRAVKKQVSDLLVITDLCFCEYTSHGHCGILENNDVHNDKTLELTYKTAVSQAEAGADMIAPSGMMDGAVRVIRQALDENAFPDIPIMAYSAKYASSYYGPFREAADSGATFGDRTTYQMDYHNAEEALREVMLDIEEGADIVMVKPVLAYLDILYRVKHEFSMPTAAYNVSGEYAMIKAAAAKGWIDEQRIIWETLIAIKRAGADMILTYFAKDVAASLPA</sequence>
<dbReference type="Gene3D" id="3.20.20.70">
    <property type="entry name" value="Aldolase class I"/>
    <property type="match status" value="1"/>
</dbReference>
<accession>A0A9D5Q500</accession>
<evidence type="ECO:0000256" key="2">
    <source>
        <dbReference type="ARBA" id="ARBA00008055"/>
    </source>
</evidence>
<evidence type="ECO:0000256" key="12">
    <source>
        <dbReference type="PIRSR" id="PIRSR001415-3"/>
    </source>
</evidence>
<reference evidence="15" key="1">
    <citation type="submission" date="2019-11" db="EMBL/GenBank/DDBJ databases">
        <title>Microbial mats filling the niche in hypersaline microbial mats.</title>
        <authorList>
            <person name="Wong H.L."/>
            <person name="Macleod F.I."/>
            <person name="White R.A. III"/>
            <person name="Burns B.P."/>
        </authorList>
    </citation>
    <scope>NUCLEOTIDE SEQUENCE</scope>
    <source>
        <strain evidence="15">Rbin_158</strain>
    </source>
</reference>
<protein>
    <recommendedName>
        <fullName evidence="4">Delta-aminolevulinic acid dehydratase</fullName>
        <ecNumber evidence="3">4.2.1.24</ecNumber>
    </recommendedName>
    <alternativeName>
        <fullName evidence="8">Porphobilinogen synthase</fullName>
    </alternativeName>
</protein>
<gene>
    <name evidence="15" type="primary">hemB</name>
    <name evidence="15" type="ORF">GF339_02535</name>
</gene>
<feature type="binding site" evidence="11">
    <location>
        <position position="205"/>
    </location>
    <ligand>
        <name>5-aminolevulinate</name>
        <dbReference type="ChEBI" id="CHEBI:356416"/>
        <label>1</label>
    </ligand>
</feature>
<feature type="binding site" evidence="12">
    <location>
        <position position="122"/>
    </location>
    <ligand>
        <name>Zn(2+)</name>
        <dbReference type="ChEBI" id="CHEBI:29105"/>
        <note>catalytic</note>
    </ligand>
</feature>
<evidence type="ECO:0000256" key="13">
    <source>
        <dbReference type="PIRSR" id="PIRSR001415-5"/>
    </source>
</evidence>
<keyword evidence="5" id="KW-0350">Heme biosynthesis</keyword>
<comment type="catalytic activity">
    <reaction evidence="9">
        <text>2 5-aminolevulinate = porphobilinogen + 2 H2O + H(+)</text>
        <dbReference type="Rhea" id="RHEA:24064"/>
        <dbReference type="ChEBI" id="CHEBI:15377"/>
        <dbReference type="ChEBI" id="CHEBI:15378"/>
        <dbReference type="ChEBI" id="CHEBI:58126"/>
        <dbReference type="ChEBI" id="CHEBI:356416"/>
        <dbReference type="EC" id="4.2.1.24"/>
    </reaction>
</comment>
<feature type="binding site" evidence="12">
    <location>
        <position position="120"/>
    </location>
    <ligand>
        <name>Zn(2+)</name>
        <dbReference type="ChEBI" id="CHEBI:29105"/>
        <note>catalytic</note>
    </ligand>
</feature>
<dbReference type="PANTHER" id="PTHR11458">
    <property type="entry name" value="DELTA-AMINOLEVULINIC ACID DEHYDRATASE"/>
    <property type="match status" value="1"/>
</dbReference>
<name>A0A9D5Q500_9BACT</name>
<dbReference type="InterPro" id="IPR001731">
    <property type="entry name" value="ALAD"/>
</dbReference>
<feature type="active site" description="Schiff-base intermediate with substrate" evidence="10">
    <location>
        <position position="195"/>
    </location>
</feature>